<proteinExistence type="predicted"/>
<dbReference type="Proteomes" id="UP000051442">
    <property type="component" value="Unassembled WGS sequence"/>
</dbReference>
<organism evidence="1 2">
    <name type="scientific">Secundilactobacillus similis DSM 23365 = JCM 2765</name>
    <dbReference type="NCBI Taxonomy" id="1423804"/>
    <lineage>
        <taxon>Bacteria</taxon>
        <taxon>Bacillati</taxon>
        <taxon>Bacillota</taxon>
        <taxon>Bacilli</taxon>
        <taxon>Lactobacillales</taxon>
        <taxon>Lactobacillaceae</taxon>
        <taxon>Secundilactobacillus</taxon>
    </lineage>
</organism>
<dbReference type="EMBL" id="AYZM01000178">
    <property type="protein sequence ID" value="KRN15508.1"/>
    <property type="molecule type" value="Genomic_DNA"/>
</dbReference>
<dbReference type="PATRIC" id="fig|1423804.4.peg.3066"/>
<evidence type="ECO:0000313" key="1">
    <source>
        <dbReference type="EMBL" id="KRN15508.1"/>
    </source>
</evidence>
<evidence type="ECO:0008006" key="3">
    <source>
        <dbReference type="Google" id="ProtNLM"/>
    </source>
</evidence>
<protein>
    <recommendedName>
        <fullName evidence="3">Helix-turn-helix domain-containing protein</fullName>
    </recommendedName>
</protein>
<keyword evidence="2" id="KW-1185">Reference proteome</keyword>
<accession>A0A0R2ETF9</accession>
<name>A0A0R2ETF9_9LACO</name>
<comment type="caution">
    <text evidence="1">The sequence shown here is derived from an EMBL/GenBank/DDBJ whole genome shotgun (WGS) entry which is preliminary data.</text>
</comment>
<dbReference type="AlphaFoldDB" id="A0A0R2ETF9"/>
<gene>
    <name evidence="1" type="ORF">FD14_GL002847</name>
</gene>
<reference evidence="1 2" key="1">
    <citation type="journal article" date="2015" name="Genome Announc.">
        <title>Expanding the biotechnology potential of lactobacilli through comparative genomics of 213 strains and associated genera.</title>
        <authorList>
            <person name="Sun Z."/>
            <person name="Harris H.M."/>
            <person name="McCann A."/>
            <person name="Guo C."/>
            <person name="Argimon S."/>
            <person name="Zhang W."/>
            <person name="Yang X."/>
            <person name="Jeffery I.B."/>
            <person name="Cooney J.C."/>
            <person name="Kagawa T.F."/>
            <person name="Liu W."/>
            <person name="Song Y."/>
            <person name="Salvetti E."/>
            <person name="Wrobel A."/>
            <person name="Rasinkangas P."/>
            <person name="Parkhill J."/>
            <person name="Rea M.C."/>
            <person name="O'Sullivan O."/>
            <person name="Ritari J."/>
            <person name="Douillard F.P."/>
            <person name="Paul Ross R."/>
            <person name="Yang R."/>
            <person name="Briner A.E."/>
            <person name="Felis G.E."/>
            <person name="de Vos W.M."/>
            <person name="Barrangou R."/>
            <person name="Klaenhammer T.R."/>
            <person name="Caufield P.W."/>
            <person name="Cui Y."/>
            <person name="Zhang H."/>
            <person name="O'Toole P.W."/>
        </authorList>
    </citation>
    <scope>NUCLEOTIDE SEQUENCE [LARGE SCALE GENOMIC DNA]</scope>
    <source>
        <strain evidence="1 2">DSM 23365</strain>
    </source>
</reference>
<sequence length="100" mass="11222">MINMDKSAPQLKVVLDPEYTAALRETVMTTITDAVEAAREQTGIDSQWIASKKHIAQWLDVSTSTLNVLINQRGLPVTYLGDVDMFVANKHELNEFMKTL</sequence>
<evidence type="ECO:0000313" key="2">
    <source>
        <dbReference type="Proteomes" id="UP000051442"/>
    </source>
</evidence>